<gene>
    <name evidence="3" type="ORF">MSL71_8580</name>
</gene>
<proteinExistence type="inferred from homology"/>
<evidence type="ECO:0000313" key="3">
    <source>
        <dbReference type="EMBL" id="VFQ43230.1"/>
    </source>
</evidence>
<feature type="domain" description="Calcineurin-like phosphoesterase" evidence="2">
    <location>
        <begin position="1"/>
        <end position="200"/>
    </location>
</feature>
<dbReference type="SUPFAM" id="SSF56300">
    <property type="entry name" value="Metallo-dependent phosphatases"/>
    <property type="match status" value="1"/>
</dbReference>
<organism evidence="3 4">
    <name type="scientific">Desulfoluna butyratoxydans</name>
    <dbReference type="NCBI Taxonomy" id="231438"/>
    <lineage>
        <taxon>Bacteria</taxon>
        <taxon>Pseudomonadati</taxon>
        <taxon>Thermodesulfobacteriota</taxon>
        <taxon>Desulfobacteria</taxon>
        <taxon>Desulfobacterales</taxon>
        <taxon>Desulfolunaceae</taxon>
        <taxon>Desulfoluna</taxon>
    </lineage>
</organism>
<evidence type="ECO:0000313" key="4">
    <source>
        <dbReference type="Proteomes" id="UP000507962"/>
    </source>
</evidence>
<name>A0A4U8YIN1_9BACT</name>
<dbReference type="RefSeq" id="WP_180137405.1">
    <property type="nucleotide sequence ID" value="NZ_CAADHO010000001.1"/>
</dbReference>
<evidence type="ECO:0000259" key="2">
    <source>
        <dbReference type="Pfam" id="PF12850"/>
    </source>
</evidence>
<protein>
    <submittedName>
        <fullName evidence="3">Metallo-dependent phosphatase-like</fullName>
    </submittedName>
</protein>
<dbReference type="AlphaFoldDB" id="A0A4U8YIN1"/>
<dbReference type="PANTHER" id="PTHR37523:SF1">
    <property type="entry name" value="CALCINEURIN-LIKE PHOSPHOESTERASE DOMAIN-CONTAINING PROTEIN"/>
    <property type="match status" value="1"/>
</dbReference>
<reference evidence="3 4" key="1">
    <citation type="submission" date="2019-03" db="EMBL/GenBank/DDBJ databases">
        <authorList>
            <person name="Nijsse B."/>
        </authorList>
    </citation>
    <scope>NUCLEOTIDE SEQUENCE [LARGE SCALE GENOMIC DNA]</scope>
    <source>
        <strain evidence="3">Desulfoluna butyratoxydans MSL71</strain>
    </source>
</reference>
<comment type="similarity">
    <text evidence="1">Belongs to the metallophosphoesterase superfamily. YfcE family.</text>
</comment>
<dbReference type="Gene3D" id="3.60.21.10">
    <property type="match status" value="1"/>
</dbReference>
<dbReference type="InterPro" id="IPR024654">
    <property type="entry name" value="Calcineurin-like_PHP_lpxH"/>
</dbReference>
<dbReference type="Pfam" id="PF12850">
    <property type="entry name" value="Metallophos_2"/>
    <property type="match status" value="1"/>
</dbReference>
<accession>A0A4U8YIN1</accession>
<sequence>MQILLLSDIHGHTEHLPKLKEAIDRADLVCLCGDLTSFQGPAAALRVVDAVKKPLDHIVAVSGNCDEKNVEESLIKKGVGIHGRVRQVDGVSLLGLGGSLITPFGTPNEYREEELASMLELAMEGASEAAPLVLISHQPPWESCADRLASGVHAGSHAVAAFIDTHRPVACLTGHIHESCGIENRNGTLIVNPGALAQGRYAMVSITKKGAEAELGTLS</sequence>
<dbReference type="InterPro" id="IPR029052">
    <property type="entry name" value="Metallo-depent_PP-like"/>
</dbReference>
<dbReference type="EMBL" id="CAADHO010000001">
    <property type="protein sequence ID" value="VFQ43230.1"/>
    <property type="molecule type" value="Genomic_DNA"/>
</dbReference>
<evidence type="ECO:0000256" key="1">
    <source>
        <dbReference type="ARBA" id="ARBA00008950"/>
    </source>
</evidence>
<keyword evidence="4" id="KW-1185">Reference proteome</keyword>
<dbReference type="Proteomes" id="UP000507962">
    <property type="component" value="Unassembled WGS sequence"/>
</dbReference>
<dbReference type="PANTHER" id="PTHR37523">
    <property type="entry name" value="METALLOPHOSPHOESTERASE"/>
    <property type="match status" value="1"/>
</dbReference>